<reference evidence="4 5" key="1">
    <citation type="submission" date="2013-08" db="EMBL/GenBank/DDBJ databases">
        <title>Genome sequencing of Cellulomonas carbonis T26.</title>
        <authorList>
            <person name="Chen F."/>
            <person name="Li Y."/>
            <person name="Wang G."/>
        </authorList>
    </citation>
    <scope>NUCLEOTIDE SEQUENCE [LARGE SCALE GENOMIC DNA]</scope>
    <source>
        <strain evidence="4 5">T26</strain>
    </source>
</reference>
<keyword evidence="5" id="KW-1185">Reference proteome</keyword>
<evidence type="ECO:0000313" key="5">
    <source>
        <dbReference type="Proteomes" id="UP000029839"/>
    </source>
</evidence>
<accession>A0A0A0BPJ2</accession>
<dbReference type="RefSeq" id="WP_043608421.1">
    <property type="nucleotide sequence ID" value="NZ_AXCY01000087.1"/>
</dbReference>
<dbReference type="InterPro" id="IPR005183">
    <property type="entry name" value="DUF305_CopM-like"/>
</dbReference>
<organism evidence="4 5">
    <name type="scientific">Cellulomonas carbonis T26</name>
    <dbReference type="NCBI Taxonomy" id="947969"/>
    <lineage>
        <taxon>Bacteria</taxon>
        <taxon>Bacillati</taxon>
        <taxon>Actinomycetota</taxon>
        <taxon>Actinomycetes</taxon>
        <taxon>Micrococcales</taxon>
        <taxon>Cellulomonadaceae</taxon>
        <taxon>Cellulomonas</taxon>
    </lineage>
</organism>
<dbReference type="InterPro" id="IPR006311">
    <property type="entry name" value="TAT_signal"/>
</dbReference>
<comment type="caution">
    <text evidence="4">The sequence shown here is derived from an EMBL/GenBank/DDBJ whole genome shotgun (WGS) entry which is preliminary data.</text>
</comment>
<dbReference type="Pfam" id="PF03713">
    <property type="entry name" value="DUF305"/>
    <property type="match status" value="1"/>
</dbReference>
<feature type="domain" description="DUF305" evidence="3">
    <location>
        <begin position="57"/>
        <end position="205"/>
    </location>
</feature>
<dbReference type="AlphaFoldDB" id="A0A0A0BPJ2"/>
<dbReference type="Proteomes" id="UP000029839">
    <property type="component" value="Unassembled WGS sequence"/>
</dbReference>
<dbReference type="PANTHER" id="PTHR36933">
    <property type="entry name" value="SLL0788 PROTEIN"/>
    <property type="match status" value="1"/>
</dbReference>
<dbReference type="OrthoDB" id="26872at2"/>
<protein>
    <recommendedName>
        <fullName evidence="3">DUF305 domain-containing protein</fullName>
    </recommendedName>
</protein>
<evidence type="ECO:0000259" key="3">
    <source>
        <dbReference type="Pfam" id="PF03713"/>
    </source>
</evidence>
<dbReference type="InterPro" id="IPR012347">
    <property type="entry name" value="Ferritin-like"/>
</dbReference>
<name>A0A0A0BPJ2_9CELL</name>
<gene>
    <name evidence="4" type="ORF">N868_01345</name>
</gene>
<evidence type="ECO:0000256" key="1">
    <source>
        <dbReference type="SAM" id="MobiDB-lite"/>
    </source>
</evidence>
<dbReference type="PROSITE" id="PS51318">
    <property type="entry name" value="TAT"/>
    <property type="match status" value="1"/>
</dbReference>
<dbReference type="EMBL" id="AXCY01000087">
    <property type="protein sequence ID" value="KGM09582.1"/>
    <property type="molecule type" value="Genomic_DNA"/>
</dbReference>
<proteinExistence type="predicted"/>
<feature type="region of interest" description="Disordered" evidence="1">
    <location>
        <begin position="29"/>
        <end position="53"/>
    </location>
</feature>
<keyword evidence="2" id="KW-0732">Signal</keyword>
<dbReference type="Gene3D" id="1.20.1260.10">
    <property type="match status" value="1"/>
</dbReference>
<sequence>MTTTTRRRLAATASALALAATLTACAGDADEAPASTSSSQDAQAGSDAAATEHNDADTQFAQMMIIHHEGAVEMADLAVERAESPDVVALAERISAAQGPEIELMSDWLDAWGEDPAGDADMSGMDHGGMDMEGMDQDEAMGSLSELEGTDFDRSFLDLMAAHHRGAIEMAEEHLEDGVNPEALELSETIIEDQRAEIAEMEEMLEGL</sequence>
<feature type="chain" id="PRO_5001967432" description="DUF305 domain-containing protein" evidence="2">
    <location>
        <begin position="27"/>
        <end position="208"/>
    </location>
</feature>
<dbReference type="PANTHER" id="PTHR36933:SF1">
    <property type="entry name" value="SLL0788 PROTEIN"/>
    <property type="match status" value="1"/>
</dbReference>
<dbReference type="PROSITE" id="PS51257">
    <property type="entry name" value="PROKAR_LIPOPROTEIN"/>
    <property type="match status" value="1"/>
</dbReference>
<evidence type="ECO:0000256" key="2">
    <source>
        <dbReference type="SAM" id="SignalP"/>
    </source>
</evidence>
<feature type="compositionally biased region" description="Low complexity" evidence="1">
    <location>
        <begin position="32"/>
        <end position="49"/>
    </location>
</feature>
<evidence type="ECO:0000313" key="4">
    <source>
        <dbReference type="EMBL" id="KGM09582.1"/>
    </source>
</evidence>
<feature type="signal peptide" evidence="2">
    <location>
        <begin position="1"/>
        <end position="26"/>
    </location>
</feature>
<reference evidence="4 5" key="2">
    <citation type="journal article" date="2015" name="Stand. Genomic Sci.">
        <title>Draft genome sequence of Cellulomonas carbonis T26(T) and comparative analysis of six Cellulomonas genomes.</title>
        <authorList>
            <person name="Zhuang W."/>
            <person name="Zhang S."/>
            <person name="Xia X."/>
            <person name="Wang G."/>
        </authorList>
    </citation>
    <scope>NUCLEOTIDE SEQUENCE [LARGE SCALE GENOMIC DNA]</scope>
    <source>
        <strain evidence="4 5">T26</strain>
    </source>
</reference>